<comment type="similarity">
    <text evidence="2">Belongs to the bacterial solute-binding protein 2 family.</text>
</comment>
<dbReference type="RefSeq" id="WP_301723647.1">
    <property type="nucleotide sequence ID" value="NZ_JAUJWV010000001.1"/>
</dbReference>
<accession>A0ABT8N3J8</accession>
<evidence type="ECO:0000313" key="6">
    <source>
        <dbReference type="Proteomes" id="UP001172055"/>
    </source>
</evidence>
<keyword evidence="6" id="KW-1185">Reference proteome</keyword>
<dbReference type="Pfam" id="PF13407">
    <property type="entry name" value="Peripla_BP_4"/>
    <property type="match status" value="1"/>
</dbReference>
<name>A0ABT8N3J8_9BACL</name>
<dbReference type="PANTHER" id="PTHR30036:SF7">
    <property type="entry name" value="ABC TRANSPORTER PERIPLASMIC-BINDING PROTEIN YPHF"/>
    <property type="match status" value="1"/>
</dbReference>
<dbReference type="PROSITE" id="PS51257">
    <property type="entry name" value="PROKAR_LIPOPROTEIN"/>
    <property type="match status" value="1"/>
</dbReference>
<dbReference type="CDD" id="cd06302">
    <property type="entry name" value="PBP1_LsrB_Quorum_Sensing-like"/>
    <property type="match status" value="1"/>
</dbReference>
<dbReference type="InterPro" id="IPR050555">
    <property type="entry name" value="Bact_Solute-Bind_Prot2"/>
</dbReference>
<dbReference type="EMBL" id="JAUJWV010000001">
    <property type="protein sequence ID" value="MDN7242135.1"/>
    <property type="molecule type" value="Genomic_DNA"/>
</dbReference>
<reference evidence="5 6" key="1">
    <citation type="submission" date="2023-06" db="EMBL/GenBank/DDBJ databases">
        <title>Novel species in genus Planococcus.</title>
        <authorList>
            <person name="Ning S."/>
        </authorList>
    </citation>
    <scope>NUCLEOTIDE SEQUENCE [LARGE SCALE GENOMIC DNA]</scope>
    <source>
        <strain evidence="5 6">N028</strain>
    </source>
</reference>
<evidence type="ECO:0000256" key="2">
    <source>
        <dbReference type="ARBA" id="ARBA00007639"/>
    </source>
</evidence>
<keyword evidence="3" id="KW-0732">Signal</keyword>
<evidence type="ECO:0000256" key="1">
    <source>
        <dbReference type="ARBA" id="ARBA00004196"/>
    </source>
</evidence>
<dbReference type="SUPFAM" id="SSF53822">
    <property type="entry name" value="Periplasmic binding protein-like I"/>
    <property type="match status" value="1"/>
</dbReference>
<dbReference type="InterPro" id="IPR025997">
    <property type="entry name" value="SBP_2_dom"/>
</dbReference>
<dbReference type="InterPro" id="IPR028082">
    <property type="entry name" value="Peripla_BP_I"/>
</dbReference>
<comment type="caution">
    <text evidence="5">The sequence shown here is derived from an EMBL/GenBank/DDBJ whole genome shotgun (WGS) entry which is preliminary data.</text>
</comment>
<sequence length="346" mass="38098">MKLFFSLVCTLFFASACVMPSADNGNYDVIYSIDSVMQEEADAGKEKKVTIAVVPKVASIPYFDAVEDGALEAAEDLGVNVLFKGPAFADAKQQIMIIKELIEQDVDAIAVSANDPQELAPVLLEAKEKGINVITWDSDTVPESREFFINMVDPETLGRHLMDTLAWNTDEDGEFAILTGALSAANLNEWLYWIKVHQKEYYPNMTLVEVAANDDDPQRAYELAQKLLQTYPDLKGIIGNSSVGPPAAAQAVKELGKEGEIAVVGLSTPNPMNEYLKEGAAEIITLWSPKKLGYLTVALANNALNGIEPFDWQEINKVGKIRMDDDTVIMGDPMDFTKENVDQYDF</sequence>
<dbReference type="PANTHER" id="PTHR30036">
    <property type="entry name" value="D-XYLOSE-BINDING PERIPLASMIC PROTEIN"/>
    <property type="match status" value="1"/>
</dbReference>
<evidence type="ECO:0000313" key="5">
    <source>
        <dbReference type="EMBL" id="MDN7242135.1"/>
    </source>
</evidence>
<feature type="chain" id="PRO_5047413723" evidence="3">
    <location>
        <begin position="23"/>
        <end position="346"/>
    </location>
</feature>
<dbReference type="Gene3D" id="3.40.50.2300">
    <property type="match status" value="2"/>
</dbReference>
<evidence type="ECO:0000256" key="3">
    <source>
        <dbReference type="SAM" id="SignalP"/>
    </source>
</evidence>
<proteinExistence type="inferred from homology"/>
<evidence type="ECO:0000259" key="4">
    <source>
        <dbReference type="Pfam" id="PF13407"/>
    </source>
</evidence>
<organism evidence="5 6">
    <name type="scientific">Planococcus shixiaomingii</name>
    <dbReference type="NCBI Taxonomy" id="3058393"/>
    <lineage>
        <taxon>Bacteria</taxon>
        <taxon>Bacillati</taxon>
        <taxon>Bacillota</taxon>
        <taxon>Bacilli</taxon>
        <taxon>Bacillales</taxon>
        <taxon>Caryophanaceae</taxon>
        <taxon>Planococcus</taxon>
    </lineage>
</organism>
<feature type="signal peptide" evidence="3">
    <location>
        <begin position="1"/>
        <end position="22"/>
    </location>
</feature>
<comment type="subcellular location">
    <subcellularLocation>
        <location evidence="1">Cell envelope</location>
    </subcellularLocation>
</comment>
<feature type="domain" description="Periplasmic binding protein" evidence="4">
    <location>
        <begin position="51"/>
        <end position="306"/>
    </location>
</feature>
<dbReference type="Proteomes" id="UP001172055">
    <property type="component" value="Unassembled WGS sequence"/>
</dbReference>
<protein>
    <submittedName>
        <fullName evidence="5">Autoinducer 2 ABC transporter substrate-binding protein</fullName>
    </submittedName>
</protein>
<gene>
    <name evidence="5" type="ORF">QWY14_10010</name>
</gene>